<reference evidence="1" key="1">
    <citation type="submission" date="2020-12" db="EMBL/GenBank/DDBJ databases">
        <title>Comparative genomics of Clostridium perfringens reveals patterns of host-associated phylogenetic clades and virulence factors.</title>
        <authorList>
            <person name="Smith A.H."/>
            <person name="Geier R."/>
        </authorList>
    </citation>
    <scope>NUCLEOTIDE SEQUENCE</scope>
    <source>
        <strain evidence="1">CHD30677R</strain>
    </source>
</reference>
<evidence type="ECO:0008006" key="3">
    <source>
        <dbReference type="Google" id="ProtNLM"/>
    </source>
</evidence>
<dbReference type="EMBL" id="JAENQP010000007">
    <property type="protein sequence ID" value="MBO3359545.1"/>
    <property type="molecule type" value="Genomic_DNA"/>
</dbReference>
<sequence>MKILKNKYLKNIEERLENINLGSYYEEDWEYAEDYFDEASNIDELIESINNIIPTHDVTKEEIDTIQSEIDNLTIELEEPTNYPNFTFFYEDAEKLGDVIYTKLDEKYIEK</sequence>
<name>A0AAW4IZV9_CLOPF</name>
<evidence type="ECO:0000313" key="2">
    <source>
        <dbReference type="Proteomes" id="UP000668068"/>
    </source>
</evidence>
<evidence type="ECO:0000313" key="1">
    <source>
        <dbReference type="EMBL" id="MBO3359545.1"/>
    </source>
</evidence>
<gene>
    <name evidence="1" type="ORF">JJB47_12255</name>
</gene>
<organism evidence="1 2">
    <name type="scientific">Clostridium perfringens</name>
    <dbReference type="NCBI Taxonomy" id="1502"/>
    <lineage>
        <taxon>Bacteria</taxon>
        <taxon>Bacillati</taxon>
        <taxon>Bacillota</taxon>
        <taxon>Clostridia</taxon>
        <taxon>Eubacteriales</taxon>
        <taxon>Clostridiaceae</taxon>
        <taxon>Clostridium</taxon>
    </lineage>
</organism>
<dbReference type="RefSeq" id="WP_208340718.1">
    <property type="nucleotide sequence ID" value="NZ_JAENQO010000007.1"/>
</dbReference>
<accession>A0AAW4IZV9</accession>
<dbReference type="Proteomes" id="UP000668068">
    <property type="component" value="Unassembled WGS sequence"/>
</dbReference>
<dbReference type="AlphaFoldDB" id="A0AAW4IZV9"/>
<protein>
    <recommendedName>
        <fullName evidence="3">CdiI immunity protein domain-containing protein</fullName>
    </recommendedName>
</protein>
<proteinExistence type="predicted"/>
<comment type="caution">
    <text evidence="1">The sequence shown here is derived from an EMBL/GenBank/DDBJ whole genome shotgun (WGS) entry which is preliminary data.</text>
</comment>